<evidence type="ECO:0000256" key="5">
    <source>
        <dbReference type="ARBA" id="ARBA00023180"/>
    </source>
</evidence>
<dbReference type="GO" id="GO:0098552">
    <property type="term" value="C:side of membrane"/>
    <property type="evidence" value="ECO:0007669"/>
    <property type="project" value="UniProtKB-KW"/>
</dbReference>
<reference evidence="9" key="1">
    <citation type="submission" date="2016-08" db="EMBL/GenBank/DDBJ databases">
        <title>VSG repertoire of Trypanosoma brucei EATRO 1125.</title>
        <authorList>
            <person name="Cross G.A."/>
        </authorList>
    </citation>
    <scope>NUCLEOTIDE SEQUENCE</scope>
    <source>
        <strain evidence="9">EATRO 1125</strain>
    </source>
</reference>
<dbReference type="AlphaFoldDB" id="A0A1J0R7J0"/>
<dbReference type="GO" id="GO:0042783">
    <property type="term" value="P:symbiont-mediated evasion of host immune response"/>
    <property type="evidence" value="ECO:0007669"/>
    <property type="project" value="InterPro"/>
</dbReference>
<evidence type="ECO:0000259" key="8">
    <source>
        <dbReference type="Pfam" id="PF00913"/>
    </source>
</evidence>
<keyword evidence="7" id="KW-0732">Signal</keyword>
<dbReference type="InterPro" id="IPR001812">
    <property type="entry name" value="Trypano_VSG_A_N_dom"/>
</dbReference>
<keyword evidence="5" id="KW-0325">Glycoprotein</keyword>
<dbReference type="Gene3D" id="1.10.470.10">
    <property type="entry name" value="Variant Surface Glycoprotein, subunit A, domain 2"/>
    <property type="match status" value="1"/>
</dbReference>
<keyword evidence="4" id="KW-0472">Membrane</keyword>
<dbReference type="Pfam" id="PF00913">
    <property type="entry name" value="Trypan_glycop"/>
    <property type="match status" value="1"/>
</dbReference>
<evidence type="ECO:0000256" key="7">
    <source>
        <dbReference type="SAM" id="SignalP"/>
    </source>
</evidence>
<feature type="domain" description="Trypanosome variant surface glycoprotein A-type N-terminal" evidence="8">
    <location>
        <begin position="8"/>
        <end position="269"/>
    </location>
</feature>
<evidence type="ECO:0000256" key="1">
    <source>
        <dbReference type="ARBA" id="ARBA00004609"/>
    </source>
</evidence>
<evidence type="ECO:0000256" key="2">
    <source>
        <dbReference type="ARBA" id="ARBA00022475"/>
    </source>
</evidence>
<dbReference type="EMBL" id="KX699807">
    <property type="protein sequence ID" value="APD73763.1"/>
    <property type="molecule type" value="Genomic_DNA"/>
</dbReference>
<feature type="signal peptide" evidence="7">
    <location>
        <begin position="1"/>
        <end position="16"/>
    </location>
</feature>
<protein>
    <submittedName>
        <fullName evidence="9">Variant surface glycoprotein 1125.1582</fullName>
    </submittedName>
</protein>
<comment type="subcellular location">
    <subcellularLocation>
        <location evidence="1">Cell membrane</location>
        <topology evidence="1">Lipid-anchor</topology>
        <topology evidence="1">GPI-anchor</topology>
    </subcellularLocation>
</comment>
<evidence type="ECO:0000256" key="3">
    <source>
        <dbReference type="ARBA" id="ARBA00022622"/>
    </source>
</evidence>
<keyword evidence="2" id="KW-1003">Cell membrane</keyword>
<dbReference type="Gene3D" id="3.90.150.10">
    <property type="entry name" value="Variant Surface Glycoprotein, subunit A domain 1"/>
    <property type="match status" value="1"/>
</dbReference>
<sequence length="270" mass="28257">MLILVVLLLISIDAASRHGSGAAGVGLKNTVWKPICQLSVEIDGVSAGATHRIQQTLSHVKTMQLGSLRAAVYAAKHAGTSKALQGTLMQDYFERRRTAAETALQTSVAGGAVKAPATSAYLKGRIDEYMNLLANTKDTTNNACLLSSDANGAAATIAPGTIGGEACKLRQTQRQAEQHTAKKLTSAGITDLIFGKAESNNHQPAVGSTQHKCNLLSGHHVDGVANTGSLEADFYVMGGYMKIKRTSNAEVDLTGAAELKNGNGDKALAW</sequence>
<dbReference type="GO" id="GO:0005886">
    <property type="term" value="C:plasma membrane"/>
    <property type="evidence" value="ECO:0007669"/>
    <property type="project" value="UniProtKB-SubCell"/>
</dbReference>
<evidence type="ECO:0000313" key="9">
    <source>
        <dbReference type="EMBL" id="APD73763.1"/>
    </source>
</evidence>
<name>A0A1J0R7J0_9TRYP</name>
<evidence type="ECO:0000256" key="6">
    <source>
        <dbReference type="ARBA" id="ARBA00023288"/>
    </source>
</evidence>
<dbReference type="VEuPathDB" id="TriTrypDB:Tb11.v5.0311"/>
<keyword evidence="3" id="KW-0336">GPI-anchor</keyword>
<accession>A0A1J0R7J0</accession>
<keyword evidence="6" id="KW-0449">Lipoprotein</keyword>
<evidence type="ECO:0000256" key="4">
    <source>
        <dbReference type="ARBA" id="ARBA00023136"/>
    </source>
</evidence>
<proteinExistence type="predicted"/>
<dbReference type="SUPFAM" id="SSF58087">
    <property type="entry name" value="Variant surface glycoprotein (N-terminal domain)"/>
    <property type="match status" value="1"/>
</dbReference>
<organism evidence="9">
    <name type="scientific">Trypanosoma brucei</name>
    <dbReference type="NCBI Taxonomy" id="5691"/>
    <lineage>
        <taxon>Eukaryota</taxon>
        <taxon>Discoba</taxon>
        <taxon>Euglenozoa</taxon>
        <taxon>Kinetoplastea</taxon>
        <taxon>Metakinetoplastina</taxon>
        <taxon>Trypanosomatida</taxon>
        <taxon>Trypanosomatidae</taxon>
        <taxon>Trypanosoma</taxon>
    </lineage>
</organism>
<dbReference type="VEuPathDB" id="TriTrypDB:Tb427_000424200"/>
<feature type="chain" id="PRO_5013380347" evidence="7">
    <location>
        <begin position="17"/>
        <end position="270"/>
    </location>
</feature>